<dbReference type="InterPro" id="IPR029017">
    <property type="entry name" value="Enolase-like_N"/>
</dbReference>
<dbReference type="Pfam" id="PF13378">
    <property type="entry name" value="MR_MLE_C"/>
    <property type="match status" value="1"/>
</dbReference>
<dbReference type="PANTHER" id="PTHR48073:SF2">
    <property type="entry name" value="O-SUCCINYLBENZOATE SYNTHASE"/>
    <property type="match status" value="1"/>
</dbReference>
<feature type="domain" description="Mandelate racemase/muconate lactonizing enzyme C-terminal" evidence="3">
    <location>
        <begin position="132"/>
        <end position="227"/>
    </location>
</feature>
<dbReference type="SMART" id="SM00922">
    <property type="entry name" value="MR_MLE"/>
    <property type="match status" value="1"/>
</dbReference>
<keyword evidence="1" id="KW-0479">Metal-binding</keyword>
<dbReference type="KEGG" id="cprv:CYPRO_0335"/>
<evidence type="ECO:0000256" key="1">
    <source>
        <dbReference type="ARBA" id="ARBA00022723"/>
    </source>
</evidence>
<dbReference type="InterPro" id="IPR029065">
    <property type="entry name" value="Enolase_C-like"/>
</dbReference>
<evidence type="ECO:0000313" key="4">
    <source>
        <dbReference type="EMBL" id="AXI99622.1"/>
    </source>
</evidence>
<dbReference type="PANTHER" id="PTHR48073">
    <property type="entry name" value="O-SUCCINYLBENZOATE SYNTHASE-RELATED"/>
    <property type="match status" value="1"/>
</dbReference>
<dbReference type="SFLD" id="SFLDS00001">
    <property type="entry name" value="Enolase"/>
    <property type="match status" value="1"/>
</dbReference>
<dbReference type="OrthoDB" id="9766759at2"/>
<sequence length="359" mass="39185">MKLTACTYKIPFRAPFRTAGHYFAHRTGLLFFLVYDDGSQIVSEAAPLPGFSEETLEDVLRYLSDHPDWYSFLDDAHLPGFETSIPASLQFACSVLWLKHKAKQSQTNIAVLLGAAPSDSLAVNAAIGLGTTEDLIRKTEEAAAQGYRTIKYKISGEGTTLFEALSHLRESQPGLRFRLDANGCWQPDEAASVLRKFEGFGIEYCEQPVSPADDQRLNRLRSLTRIPVAADESARTLADVKRIIKEKLADVLILKPMICGSVGNLLDILKMAESAGLCTVFTTSLDSAIARRDTALLASALCKTDTAHGLSTGALLASDTLTNADPIENGRFLTGSIPLTLNPDLLNFSLLEQVYERAL</sequence>
<dbReference type="SUPFAM" id="SSF54826">
    <property type="entry name" value="Enolase N-terminal domain-like"/>
    <property type="match status" value="1"/>
</dbReference>
<evidence type="ECO:0000259" key="3">
    <source>
        <dbReference type="SMART" id="SM00922"/>
    </source>
</evidence>
<keyword evidence="5" id="KW-1185">Reference proteome</keyword>
<dbReference type="AlphaFoldDB" id="A0A345UGM1"/>
<dbReference type="Gene3D" id="3.20.20.120">
    <property type="entry name" value="Enolase-like C-terminal domain"/>
    <property type="match status" value="1"/>
</dbReference>
<dbReference type="SFLD" id="SFLDF00009">
    <property type="entry name" value="o-succinylbenzoate_synthase"/>
    <property type="match status" value="1"/>
</dbReference>
<dbReference type="EMBL" id="CP027806">
    <property type="protein sequence ID" value="AXI99622.1"/>
    <property type="molecule type" value="Genomic_DNA"/>
</dbReference>
<dbReference type="NCBIfam" id="TIGR01927">
    <property type="entry name" value="menC_gam_Gplu"/>
    <property type="match status" value="1"/>
</dbReference>
<dbReference type="SFLD" id="SFLDG00180">
    <property type="entry name" value="muconate_cycloisomerase"/>
    <property type="match status" value="1"/>
</dbReference>
<evidence type="ECO:0000313" key="5">
    <source>
        <dbReference type="Proteomes" id="UP000254808"/>
    </source>
</evidence>
<dbReference type="RefSeq" id="WP_114982911.1">
    <property type="nucleotide sequence ID" value="NZ_CP027806.1"/>
</dbReference>
<proteinExistence type="predicted"/>
<accession>A0A345UGM1</accession>
<dbReference type="GO" id="GO:0009234">
    <property type="term" value="P:menaquinone biosynthetic process"/>
    <property type="evidence" value="ECO:0007669"/>
    <property type="project" value="UniProtKB-UniRule"/>
</dbReference>
<evidence type="ECO:0000256" key="2">
    <source>
        <dbReference type="NCBIfam" id="TIGR01927"/>
    </source>
</evidence>
<dbReference type="InterPro" id="IPR036849">
    <property type="entry name" value="Enolase-like_C_sf"/>
</dbReference>
<organism evidence="4 5">
    <name type="scientific">Cyclonatronum proteinivorum</name>
    <dbReference type="NCBI Taxonomy" id="1457365"/>
    <lineage>
        <taxon>Bacteria</taxon>
        <taxon>Pseudomonadati</taxon>
        <taxon>Balneolota</taxon>
        <taxon>Balneolia</taxon>
        <taxon>Balneolales</taxon>
        <taxon>Cyclonatronaceae</taxon>
        <taxon>Cyclonatronum</taxon>
    </lineage>
</organism>
<reference evidence="4 5" key="1">
    <citation type="submission" date="2018-03" db="EMBL/GenBank/DDBJ databases">
        <title>Phenotypic and genomic properties of Cyclonatronum proteinivorum gen. nov., sp. nov., a haloalkaliphilic bacteroidete from soda lakes possessing Na+-translocating rhodopsin.</title>
        <authorList>
            <person name="Toshchakov S.V."/>
            <person name="Korzhenkov A."/>
            <person name="Samarov N.I."/>
            <person name="Kublanov I.V."/>
            <person name="Muntyan M.S."/>
            <person name="Sorokin D.Y."/>
        </authorList>
    </citation>
    <scope>NUCLEOTIDE SEQUENCE [LARGE SCALE GENOMIC DNA]</scope>
    <source>
        <strain evidence="4 5">Omega</strain>
    </source>
</reference>
<gene>
    <name evidence="4" type="ORF">CYPRO_0335</name>
</gene>
<dbReference type="Proteomes" id="UP000254808">
    <property type="component" value="Chromosome"/>
</dbReference>
<protein>
    <recommendedName>
        <fullName evidence="2">o-succinylbenzoate synthase</fullName>
        <ecNumber evidence="2">4.2.1.113</ecNumber>
    </recommendedName>
</protein>
<dbReference type="SUPFAM" id="SSF51604">
    <property type="entry name" value="Enolase C-terminal domain-like"/>
    <property type="match status" value="1"/>
</dbReference>
<dbReference type="InterPro" id="IPR013342">
    <property type="entry name" value="Mandelate_racemase_C"/>
</dbReference>
<dbReference type="GO" id="GO:0043748">
    <property type="term" value="F:O-succinylbenzoate synthase activity"/>
    <property type="evidence" value="ECO:0007669"/>
    <property type="project" value="UniProtKB-EC"/>
</dbReference>
<name>A0A345UGM1_9BACT</name>
<dbReference type="GO" id="GO:0046872">
    <property type="term" value="F:metal ion binding"/>
    <property type="evidence" value="ECO:0007669"/>
    <property type="project" value="UniProtKB-KW"/>
</dbReference>
<dbReference type="EC" id="4.2.1.113" evidence="2"/>
<dbReference type="Gene3D" id="3.30.390.10">
    <property type="entry name" value="Enolase-like, N-terminal domain"/>
    <property type="match status" value="1"/>
</dbReference>